<evidence type="ECO:0000256" key="1">
    <source>
        <dbReference type="SAM" id="MobiDB-lite"/>
    </source>
</evidence>
<reference evidence="2 3" key="1">
    <citation type="submission" date="2014-04" db="EMBL/GenBank/DDBJ databases">
        <authorList>
            <consortium name="DOE Joint Genome Institute"/>
            <person name="Kuo A."/>
            <person name="Kohler A."/>
            <person name="Nagy L.G."/>
            <person name="Floudas D."/>
            <person name="Copeland A."/>
            <person name="Barry K.W."/>
            <person name="Cichocki N."/>
            <person name="Veneault-Fourrey C."/>
            <person name="LaButti K."/>
            <person name="Lindquist E.A."/>
            <person name="Lipzen A."/>
            <person name="Lundell T."/>
            <person name="Morin E."/>
            <person name="Murat C."/>
            <person name="Sun H."/>
            <person name="Tunlid A."/>
            <person name="Henrissat B."/>
            <person name="Grigoriev I.V."/>
            <person name="Hibbett D.S."/>
            <person name="Martin F."/>
            <person name="Nordberg H.P."/>
            <person name="Cantor M.N."/>
            <person name="Hua S.X."/>
        </authorList>
    </citation>
    <scope>NUCLEOTIDE SEQUENCE [LARGE SCALE GENOMIC DNA]</scope>
    <source>
        <strain evidence="2 3">Foug A</strain>
    </source>
</reference>
<name>A0A0C3EJG4_9AGAM</name>
<protein>
    <submittedName>
        <fullName evidence="2">Uncharacterized protein</fullName>
    </submittedName>
</protein>
<reference evidence="3" key="2">
    <citation type="submission" date="2015-01" db="EMBL/GenBank/DDBJ databases">
        <title>Evolutionary Origins and Diversification of the Mycorrhizal Mutualists.</title>
        <authorList>
            <consortium name="DOE Joint Genome Institute"/>
            <consortium name="Mycorrhizal Genomics Consortium"/>
            <person name="Kohler A."/>
            <person name="Kuo A."/>
            <person name="Nagy L.G."/>
            <person name="Floudas D."/>
            <person name="Copeland A."/>
            <person name="Barry K.W."/>
            <person name="Cichocki N."/>
            <person name="Veneault-Fourrey C."/>
            <person name="LaButti K."/>
            <person name="Lindquist E.A."/>
            <person name="Lipzen A."/>
            <person name="Lundell T."/>
            <person name="Morin E."/>
            <person name="Murat C."/>
            <person name="Riley R."/>
            <person name="Ohm R."/>
            <person name="Sun H."/>
            <person name="Tunlid A."/>
            <person name="Henrissat B."/>
            <person name="Grigoriev I.V."/>
            <person name="Hibbett D.S."/>
            <person name="Martin F."/>
        </authorList>
    </citation>
    <scope>NUCLEOTIDE SEQUENCE [LARGE SCALE GENOMIC DNA]</scope>
    <source>
        <strain evidence="3">Foug A</strain>
    </source>
</reference>
<gene>
    <name evidence="2" type="ORF">SCLCIDRAFT_999990</name>
</gene>
<dbReference type="AlphaFoldDB" id="A0A0C3EJG4"/>
<dbReference type="InParanoid" id="A0A0C3EJG4"/>
<dbReference type="Proteomes" id="UP000053989">
    <property type="component" value="Unassembled WGS sequence"/>
</dbReference>
<dbReference type="HOGENOM" id="CLU_1316096_0_0_1"/>
<keyword evidence="3" id="KW-1185">Reference proteome</keyword>
<evidence type="ECO:0000313" key="3">
    <source>
        <dbReference type="Proteomes" id="UP000053989"/>
    </source>
</evidence>
<proteinExistence type="predicted"/>
<feature type="region of interest" description="Disordered" evidence="1">
    <location>
        <begin position="111"/>
        <end position="137"/>
    </location>
</feature>
<evidence type="ECO:0000313" key="2">
    <source>
        <dbReference type="EMBL" id="KIM68066.1"/>
    </source>
</evidence>
<dbReference type="EMBL" id="KN822010">
    <property type="protein sequence ID" value="KIM68066.1"/>
    <property type="molecule type" value="Genomic_DNA"/>
</dbReference>
<sequence length="209" mass="23398">MDPHLSAQSSVWTSSRCIDGTSCPLRTRRLNVAKQGDKRSVMPQEELLKGSPGPVFSGMEDDIVRDPRVLLGHQWENRSASSRMEQVYETRLNGTTIDHFLHSLDPAASTRLGMRGQRPKNANSKESATPYKRAHRKDKQGKLLVPDVCLCLNISLHGHLRSNTHCRDQFQTGKGSTVKKVVEGLNCTKTVPHCSMVKLKQEQECSPLR</sequence>
<accession>A0A0C3EJG4</accession>
<organism evidence="2 3">
    <name type="scientific">Scleroderma citrinum Foug A</name>
    <dbReference type="NCBI Taxonomy" id="1036808"/>
    <lineage>
        <taxon>Eukaryota</taxon>
        <taxon>Fungi</taxon>
        <taxon>Dikarya</taxon>
        <taxon>Basidiomycota</taxon>
        <taxon>Agaricomycotina</taxon>
        <taxon>Agaricomycetes</taxon>
        <taxon>Agaricomycetidae</taxon>
        <taxon>Boletales</taxon>
        <taxon>Sclerodermatineae</taxon>
        <taxon>Sclerodermataceae</taxon>
        <taxon>Scleroderma</taxon>
    </lineage>
</organism>